<dbReference type="PANTHER" id="PTHR31299:SF0">
    <property type="entry name" value="ESTERASE, PUTATIVE (AFU_ORTHOLOGUE AFUA_1G05850)-RELATED"/>
    <property type="match status" value="1"/>
</dbReference>
<dbReference type="InterPro" id="IPR007815">
    <property type="entry name" value="Emycin_Estase"/>
</dbReference>
<dbReference type="PANTHER" id="PTHR31299">
    <property type="entry name" value="ESTERASE, PUTATIVE (AFU_ORTHOLOGUE AFUA_1G05850)-RELATED"/>
    <property type="match status" value="1"/>
</dbReference>
<dbReference type="Gene3D" id="1.20.1440.30">
    <property type="entry name" value="Biosynthetic Protein domain"/>
    <property type="match status" value="1"/>
</dbReference>
<dbReference type="GO" id="GO:0046677">
    <property type="term" value="P:response to antibiotic"/>
    <property type="evidence" value="ECO:0007669"/>
    <property type="project" value="InterPro"/>
</dbReference>
<proteinExistence type="predicted"/>
<dbReference type="AlphaFoldDB" id="A0A5M4BC37"/>
<dbReference type="EMBL" id="BLBC01000029">
    <property type="protein sequence ID" value="GET47133.1"/>
    <property type="molecule type" value="Genomic_DNA"/>
</dbReference>
<organism evidence="1 2">
    <name type="scientific">Capnocytophaga felis</name>
    <dbReference type="NCBI Taxonomy" id="2267611"/>
    <lineage>
        <taxon>Bacteria</taxon>
        <taxon>Pseudomonadati</taxon>
        <taxon>Bacteroidota</taxon>
        <taxon>Flavobacteriia</taxon>
        <taxon>Flavobacteriales</taxon>
        <taxon>Flavobacteriaceae</taxon>
        <taxon>Capnocytophaga</taxon>
    </lineage>
</organism>
<accession>A0A5M4BC37</accession>
<dbReference type="SUPFAM" id="SSF159501">
    <property type="entry name" value="EreA/ChaN-like"/>
    <property type="match status" value="1"/>
</dbReference>
<keyword evidence="2" id="KW-1185">Reference proteome</keyword>
<protein>
    <recommendedName>
        <fullName evidence="3">Erythromycin esterase</fullName>
    </recommendedName>
</protein>
<reference evidence="2" key="1">
    <citation type="journal article" date="2020" name="Int. J. Syst. Evol. Microbiol.">
        <title>Capnocytophaga felis sp. nov. isolated from the feline oral cavity.</title>
        <authorList>
            <person name="Suzuki M."/>
            <person name="Umeda K."/>
            <person name="Kimura M."/>
            <person name="Imaoka K."/>
            <person name="Morikawa S."/>
            <person name="Maeda K."/>
        </authorList>
    </citation>
    <scope>NUCLEOTIDE SEQUENCE [LARGE SCALE GENOMIC DNA]</scope>
    <source>
        <strain evidence="2">KC07070</strain>
    </source>
</reference>
<sequence>MCNSQERKDDFSWIVYGDAERNWKFDTLHLNKQIFLDISKKDKRSDTLLLFNHFFVPKSKNKFIEIDFLHKNENMTETYCLIKSIDKTGNIIRQDSINLLDIRSLSSFKRKIPKKNVYCLRTELFFVSKQNFDSQIVVKKPNFSIGKEKEEKEEKQIPLKITSLIPNNILIFDNIDKIKNNKILAIGETIHGSESLNRVAFDIMKYRIMYANCRLLFFEFPVETMLIYNRYIQGDDIDLESIFNSLYFVRLSDETLSFFSWLRDFNKERKDKVWIFGVDVNIYDPLCFYVELFDYFKFLYMQNNKKEELQSLAKSLFFDKNFVNKIDIQPVAIEFKIIQNYFDLMVKYSIKGELPNNIRDIFMYKNMKYIINIFASKTNTITIYSHLGHSCYDFPFVEKNYYKPFGYYLKKDFKEDYSCIGLTVGEGAYTAIDGKETLIKNERNTITNILNKENNPFFYIKSENISQYPVFISQNKAVVGIPKFCFEGVIYLENSTPSGFFRNNIPLEDKMKRAFKKQNAFFNKAFAQ</sequence>
<dbReference type="Proteomes" id="UP000398217">
    <property type="component" value="Unassembled WGS sequence"/>
</dbReference>
<name>A0A5M4BC37_9FLAO</name>
<evidence type="ECO:0008006" key="3">
    <source>
        <dbReference type="Google" id="ProtNLM"/>
    </source>
</evidence>
<dbReference type="Gene3D" id="3.40.1660.10">
    <property type="entry name" value="EreA-like (biosynthetic domain)"/>
    <property type="match status" value="1"/>
</dbReference>
<evidence type="ECO:0000313" key="2">
    <source>
        <dbReference type="Proteomes" id="UP000398217"/>
    </source>
</evidence>
<dbReference type="Gene3D" id="3.30.1870.10">
    <property type="entry name" value="EreA-like, domain 2"/>
    <property type="match status" value="1"/>
</dbReference>
<dbReference type="InterPro" id="IPR052036">
    <property type="entry name" value="Hydrolase/PRTase-associated"/>
</dbReference>
<gene>
    <name evidence="1" type="ORF">RCZ01_24350</name>
</gene>
<evidence type="ECO:0000313" key="1">
    <source>
        <dbReference type="EMBL" id="GET47133.1"/>
    </source>
</evidence>
<comment type="caution">
    <text evidence="1">The sequence shown here is derived from an EMBL/GenBank/DDBJ whole genome shotgun (WGS) entry which is preliminary data.</text>
</comment>
<dbReference type="CDD" id="cd14728">
    <property type="entry name" value="Ere-like"/>
    <property type="match status" value="1"/>
</dbReference>